<dbReference type="SUPFAM" id="SSF110849">
    <property type="entry name" value="ParB/Sulfiredoxin"/>
    <property type="match status" value="1"/>
</dbReference>
<dbReference type="Proteomes" id="UP000218238">
    <property type="component" value="Unassembled WGS sequence"/>
</dbReference>
<feature type="compositionally biased region" description="Polar residues" evidence="3">
    <location>
        <begin position="7"/>
        <end position="85"/>
    </location>
</feature>
<dbReference type="Pfam" id="PF02195">
    <property type="entry name" value="ParB_N"/>
    <property type="match status" value="1"/>
</dbReference>
<dbReference type="Gene3D" id="1.10.10.2830">
    <property type="match status" value="1"/>
</dbReference>
<dbReference type="InterPro" id="IPR004437">
    <property type="entry name" value="ParB/RepB/Spo0J"/>
</dbReference>
<keyword evidence="6" id="KW-1185">Reference proteome</keyword>
<feature type="domain" description="ParB-like N-terminal" evidence="4">
    <location>
        <begin position="132"/>
        <end position="222"/>
    </location>
</feature>
<dbReference type="NCBIfam" id="TIGR00180">
    <property type="entry name" value="parB_part"/>
    <property type="match status" value="1"/>
</dbReference>
<feature type="region of interest" description="Disordered" evidence="3">
    <location>
        <begin position="1"/>
        <end position="98"/>
    </location>
</feature>
<dbReference type="InterPro" id="IPR036086">
    <property type="entry name" value="ParB/Sulfiredoxin_sf"/>
</dbReference>
<keyword evidence="2" id="KW-0238">DNA-binding</keyword>
<dbReference type="SMART" id="SM00470">
    <property type="entry name" value="ParB"/>
    <property type="match status" value="1"/>
</dbReference>
<dbReference type="SUPFAM" id="SSF109709">
    <property type="entry name" value="KorB DNA-binding domain-like"/>
    <property type="match status" value="1"/>
</dbReference>
<dbReference type="AlphaFoldDB" id="A0A2A2TGV8"/>
<comment type="caution">
    <text evidence="5">The sequence shown here is derived from an EMBL/GenBank/DDBJ whole genome shotgun (WGS) entry which is preliminary data.</text>
</comment>
<evidence type="ECO:0000313" key="5">
    <source>
        <dbReference type="EMBL" id="PAX52921.1"/>
    </source>
</evidence>
<accession>A0A2A2TGV8</accession>
<dbReference type="Pfam" id="PF17762">
    <property type="entry name" value="HTH_ParB"/>
    <property type="match status" value="1"/>
</dbReference>
<dbReference type="InterPro" id="IPR041468">
    <property type="entry name" value="HTH_ParB/Spo0J"/>
</dbReference>
<dbReference type="GO" id="GO:0003677">
    <property type="term" value="F:DNA binding"/>
    <property type="evidence" value="ECO:0007669"/>
    <property type="project" value="UniProtKB-KW"/>
</dbReference>
<dbReference type="FunFam" id="3.90.1530.30:FF:000001">
    <property type="entry name" value="Chromosome partitioning protein ParB"/>
    <property type="match status" value="1"/>
</dbReference>
<reference evidence="5 6" key="1">
    <citation type="submission" date="2017-08" db="EMBL/GenBank/DDBJ databases">
        <title>Draft genome sequence of filamentous cyanobacterium Calothrix elsteri CCALA 953.</title>
        <authorList>
            <person name="Gagunashvili A.N."/>
            <person name="Elster J."/>
            <person name="Andresson O.S."/>
        </authorList>
    </citation>
    <scope>NUCLEOTIDE SEQUENCE [LARGE SCALE GENOMIC DNA]</scope>
    <source>
        <strain evidence="5 6">CCALA 953</strain>
    </source>
</reference>
<dbReference type="CDD" id="cd16393">
    <property type="entry name" value="SPO0J_N"/>
    <property type="match status" value="1"/>
</dbReference>
<dbReference type="GO" id="GO:0005694">
    <property type="term" value="C:chromosome"/>
    <property type="evidence" value="ECO:0007669"/>
    <property type="project" value="TreeGrafter"/>
</dbReference>
<evidence type="ECO:0000256" key="1">
    <source>
        <dbReference type="ARBA" id="ARBA00006295"/>
    </source>
</evidence>
<dbReference type="OrthoDB" id="9802051at2"/>
<gene>
    <name evidence="5" type="ORF">CK510_16700</name>
</gene>
<evidence type="ECO:0000259" key="4">
    <source>
        <dbReference type="SMART" id="SM00470"/>
    </source>
</evidence>
<dbReference type="EMBL" id="NTFS01000187">
    <property type="protein sequence ID" value="PAX52921.1"/>
    <property type="molecule type" value="Genomic_DNA"/>
</dbReference>
<dbReference type="Gene3D" id="3.90.1530.30">
    <property type="match status" value="1"/>
</dbReference>
<sequence>MNKPTTRKTNTANSKSKANQTDTANSNSKANQTNTDNSNSEASQSNIASSNSKANQTDIADSNSKANQTDTANSNSKANQTNASKQTHKTNKKDEPYTEIKKPVNLLFGEQAATTASEASTTQNLIPNASSGALPIAKIQLPSSQPRRYFDPKKLEELSQSIKQFGVLEPLLVRPLSDGNYELIAGERRLRASELAGLVEVPVVVKEMDETTTHQVRLVENLQRQDLNPLEETEGILELLGIQLQQPINEVVSLLYRMQNEVKGKITQNVLGKHETLAVQSVFDVLGTITWESFVNSRLPLLKLPEDVLSVLRQGKLEYTKAVAIARVKDDEQRVELLDKAVIENLSLSQVKELIQQLQANGTQEVLPEKVLSQRYSDIGKRLTQGGVWKDIKKRKKVEKLLNDLEKLLAET</sequence>
<evidence type="ECO:0000313" key="6">
    <source>
        <dbReference type="Proteomes" id="UP000218238"/>
    </source>
</evidence>
<organism evidence="5 6">
    <name type="scientific">Brunnivagina elsteri CCALA 953</name>
    <dbReference type="NCBI Taxonomy" id="987040"/>
    <lineage>
        <taxon>Bacteria</taxon>
        <taxon>Bacillati</taxon>
        <taxon>Cyanobacteriota</taxon>
        <taxon>Cyanophyceae</taxon>
        <taxon>Nostocales</taxon>
        <taxon>Calotrichaceae</taxon>
        <taxon>Brunnivagina</taxon>
    </lineage>
</organism>
<dbReference type="RefSeq" id="WP_095722780.1">
    <property type="nucleotide sequence ID" value="NZ_NTFS01000187.1"/>
</dbReference>
<comment type="similarity">
    <text evidence="1">Belongs to the ParB family.</text>
</comment>
<dbReference type="PANTHER" id="PTHR33375">
    <property type="entry name" value="CHROMOSOME-PARTITIONING PROTEIN PARB-RELATED"/>
    <property type="match status" value="1"/>
</dbReference>
<dbReference type="PANTHER" id="PTHR33375:SF7">
    <property type="entry name" value="CHROMOSOME 2-PARTITIONING PROTEIN PARB-RELATED"/>
    <property type="match status" value="1"/>
</dbReference>
<protein>
    <submittedName>
        <fullName evidence="5">Chromosome partitioning protein ParB</fullName>
    </submittedName>
</protein>
<evidence type="ECO:0000256" key="2">
    <source>
        <dbReference type="ARBA" id="ARBA00023125"/>
    </source>
</evidence>
<dbReference type="InterPro" id="IPR003115">
    <property type="entry name" value="ParB_N"/>
</dbReference>
<proteinExistence type="inferred from homology"/>
<evidence type="ECO:0000256" key="3">
    <source>
        <dbReference type="SAM" id="MobiDB-lite"/>
    </source>
</evidence>
<dbReference type="InterPro" id="IPR050336">
    <property type="entry name" value="Chromosome_partition/occlusion"/>
</dbReference>
<dbReference type="GO" id="GO:0007059">
    <property type="term" value="P:chromosome segregation"/>
    <property type="evidence" value="ECO:0007669"/>
    <property type="project" value="TreeGrafter"/>
</dbReference>
<name>A0A2A2TGV8_9CYAN</name>